<evidence type="ECO:0000256" key="8">
    <source>
        <dbReference type="ARBA" id="ARBA00033235"/>
    </source>
</evidence>
<dbReference type="PANTHER" id="PTHR46244">
    <property type="entry name" value="PHOSPHOENOLPYRUVATE-PROTEIN PHOSPHOTRANSFERASE"/>
    <property type="match status" value="1"/>
</dbReference>
<dbReference type="PANTHER" id="PTHR46244:SF3">
    <property type="entry name" value="PHOSPHOENOLPYRUVATE-PROTEIN PHOSPHOTRANSFERASE"/>
    <property type="match status" value="1"/>
</dbReference>
<evidence type="ECO:0000313" key="13">
    <source>
        <dbReference type="Proteomes" id="UP000313849"/>
    </source>
</evidence>
<evidence type="ECO:0000256" key="6">
    <source>
        <dbReference type="ARBA" id="ARBA00022777"/>
    </source>
</evidence>
<dbReference type="InterPro" id="IPR023151">
    <property type="entry name" value="PEP_util_CS"/>
</dbReference>
<keyword evidence="6" id="KW-0418">Kinase</keyword>
<organism evidence="12 13">
    <name type="scientific">Miniimonas arenae</name>
    <dbReference type="NCBI Taxonomy" id="676201"/>
    <lineage>
        <taxon>Bacteria</taxon>
        <taxon>Bacillati</taxon>
        <taxon>Actinomycetota</taxon>
        <taxon>Actinomycetes</taxon>
        <taxon>Micrococcales</taxon>
        <taxon>Beutenbergiaceae</taxon>
        <taxon>Miniimonas</taxon>
    </lineage>
</organism>
<dbReference type="PROSITE" id="PS00370">
    <property type="entry name" value="PEP_ENZYMES_PHOS_SITE"/>
    <property type="match status" value="1"/>
</dbReference>
<dbReference type="GO" id="GO:0009401">
    <property type="term" value="P:phosphoenolpyruvate-dependent sugar phosphotransferase system"/>
    <property type="evidence" value="ECO:0007669"/>
    <property type="project" value="InterPro"/>
</dbReference>
<dbReference type="Pfam" id="PF05524">
    <property type="entry name" value="PEP-utilisers_N"/>
    <property type="match status" value="1"/>
</dbReference>
<keyword evidence="12" id="KW-0670">Pyruvate</keyword>
<evidence type="ECO:0000313" key="12">
    <source>
        <dbReference type="EMBL" id="TNU76532.1"/>
    </source>
</evidence>
<dbReference type="RefSeq" id="WP_108717832.1">
    <property type="nucleotide sequence ID" value="NZ_VENP01000006.1"/>
</dbReference>
<evidence type="ECO:0000259" key="9">
    <source>
        <dbReference type="Pfam" id="PF00391"/>
    </source>
</evidence>
<proteinExistence type="inferred from homology"/>
<accession>A0A5C5BFR7</accession>
<dbReference type="Proteomes" id="UP000313849">
    <property type="component" value="Unassembled WGS sequence"/>
</dbReference>
<dbReference type="InterPro" id="IPR000121">
    <property type="entry name" value="PEP_util_C"/>
</dbReference>
<evidence type="ECO:0000256" key="3">
    <source>
        <dbReference type="ARBA" id="ARBA00016544"/>
    </source>
</evidence>
<feature type="domain" description="PEP-utilising enzyme mobile" evidence="9">
    <location>
        <begin position="159"/>
        <end position="228"/>
    </location>
</feature>
<feature type="domain" description="Phosphotransferase system enzyme I N-terminal" evidence="11">
    <location>
        <begin position="12"/>
        <end position="132"/>
    </location>
</feature>
<evidence type="ECO:0000256" key="2">
    <source>
        <dbReference type="ARBA" id="ARBA00007837"/>
    </source>
</evidence>
<comment type="cofactor">
    <cofactor evidence="1">
        <name>Mg(2+)</name>
        <dbReference type="ChEBI" id="CHEBI:18420"/>
    </cofactor>
</comment>
<dbReference type="SUPFAM" id="SSF52009">
    <property type="entry name" value="Phosphohistidine domain"/>
    <property type="match status" value="1"/>
</dbReference>
<dbReference type="EMBL" id="VENP01000006">
    <property type="protein sequence ID" value="TNU76532.1"/>
    <property type="molecule type" value="Genomic_DNA"/>
</dbReference>
<feature type="domain" description="PEP-utilising enzyme C-terminal" evidence="10">
    <location>
        <begin position="256"/>
        <end position="534"/>
    </location>
</feature>
<evidence type="ECO:0000256" key="4">
    <source>
        <dbReference type="ARBA" id="ARBA00022679"/>
    </source>
</evidence>
<dbReference type="SUPFAM" id="SSF51621">
    <property type="entry name" value="Phosphoenolpyruvate/pyruvate domain"/>
    <property type="match status" value="1"/>
</dbReference>
<dbReference type="Pfam" id="PF02896">
    <property type="entry name" value="PEP-utilizers_C"/>
    <property type="match status" value="1"/>
</dbReference>
<evidence type="ECO:0000256" key="5">
    <source>
        <dbReference type="ARBA" id="ARBA00022723"/>
    </source>
</evidence>
<dbReference type="PRINTS" id="PR01736">
    <property type="entry name" value="PHPHTRNFRASE"/>
</dbReference>
<name>A0A5C5BFR7_9MICO</name>
<comment type="caution">
    <text evidence="12">The sequence shown here is derived from an EMBL/GenBank/DDBJ whole genome shotgun (WGS) entry which is preliminary data.</text>
</comment>
<dbReference type="InterPro" id="IPR050499">
    <property type="entry name" value="PEP-utilizing_PTS_enzyme"/>
</dbReference>
<keyword evidence="7" id="KW-0460">Magnesium</keyword>
<comment type="similarity">
    <text evidence="2">Belongs to the PEP-utilizing enzyme family.</text>
</comment>
<dbReference type="GO" id="GO:0046872">
    <property type="term" value="F:metal ion binding"/>
    <property type="evidence" value="ECO:0007669"/>
    <property type="project" value="UniProtKB-KW"/>
</dbReference>
<dbReference type="InterPro" id="IPR018274">
    <property type="entry name" value="PEP_util_AS"/>
</dbReference>
<reference evidence="12 13" key="1">
    <citation type="submission" date="2019-06" db="EMBL/GenBank/DDBJ databases">
        <title>Draft genome sequence of Miniimonas arenae KCTC 19750T isolated from sea sand.</title>
        <authorList>
            <person name="Park S.-J."/>
        </authorList>
    </citation>
    <scope>NUCLEOTIDE SEQUENCE [LARGE SCALE GENOMIC DNA]</scope>
    <source>
        <strain evidence="12 13">KCTC 19750</strain>
    </source>
</reference>
<dbReference type="PROSITE" id="PS00742">
    <property type="entry name" value="PEP_ENZYMES_2"/>
    <property type="match status" value="1"/>
</dbReference>
<dbReference type="InterPro" id="IPR036618">
    <property type="entry name" value="PtsI_HPr-bd_sf"/>
</dbReference>
<dbReference type="AlphaFoldDB" id="A0A5C5BFR7"/>
<evidence type="ECO:0000256" key="1">
    <source>
        <dbReference type="ARBA" id="ARBA00001946"/>
    </source>
</evidence>
<dbReference type="OrthoDB" id="9765468at2"/>
<dbReference type="InterPro" id="IPR008279">
    <property type="entry name" value="PEP-util_enz_mobile_dom"/>
</dbReference>
<dbReference type="InterPro" id="IPR040442">
    <property type="entry name" value="Pyrv_kinase-like_dom_sf"/>
</dbReference>
<dbReference type="Pfam" id="PF00391">
    <property type="entry name" value="PEP-utilizers"/>
    <property type="match status" value="1"/>
</dbReference>
<evidence type="ECO:0000259" key="10">
    <source>
        <dbReference type="Pfam" id="PF02896"/>
    </source>
</evidence>
<dbReference type="InterPro" id="IPR008731">
    <property type="entry name" value="PTS_EIN"/>
</dbReference>
<keyword evidence="13" id="KW-1185">Reference proteome</keyword>
<dbReference type="SUPFAM" id="SSF47831">
    <property type="entry name" value="Enzyme I of the PEP:sugar phosphotransferase system HPr-binding (sub)domain"/>
    <property type="match status" value="1"/>
</dbReference>
<dbReference type="GO" id="GO:0016301">
    <property type="term" value="F:kinase activity"/>
    <property type="evidence" value="ECO:0007669"/>
    <property type="project" value="UniProtKB-KW"/>
</dbReference>
<protein>
    <recommendedName>
        <fullName evidence="3">Phosphoenolpyruvate-protein phosphotransferase</fullName>
    </recommendedName>
    <alternativeName>
        <fullName evidence="8">Phosphotransferase system, enzyme I</fullName>
    </alternativeName>
</protein>
<keyword evidence="5" id="KW-0479">Metal-binding</keyword>
<evidence type="ECO:0000256" key="7">
    <source>
        <dbReference type="ARBA" id="ARBA00022842"/>
    </source>
</evidence>
<dbReference type="Gene3D" id="1.10.274.10">
    <property type="entry name" value="PtsI, HPr-binding domain"/>
    <property type="match status" value="1"/>
</dbReference>
<evidence type="ECO:0000259" key="11">
    <source>
        <dbReference type="Pfam" id="PF05524"/>
    </source>
</evidence>
<sequence length="572" mass="58370">MTAPVSPRVLAGVGVGRRAVVGPVVQVREPVEVPEDTVVVRDGVPVPEEELADTVLAAFRTVSADLSARAARSSGSLAEVLGATAQIAADPALAARAKRELAGGKPPVAAVRSAVGAFIDMFTAAGGLMAERVTDLASVRDRVVAVVAGQPAPGVPDLHEPSVVVARDLAPADTAALDLRYVLAIVTELGGPTGHTAIIAGQLGLPCLVQVTGATSLEDGTRVLVDARHSTLEVSPDDAAVEAVAKRTEAERALEEDTAPGATKDGDPIDLLVNIGTAADAERAAAADDARTVAGSGLFRTEVLFLDAQTAPPVAAQQKEYTAALAAFGGRKVVVRTLDAGADKPLAFATLPGEENPALGVRGYRIGRIHPQLMVDQLTALAAAAEATGTQPWVMAPMIATPAEAAEFAADARAAGLAKVGVMVEVPAAALRAKEILEQVDFVSIGTNDLAQYAMATDRLKGDLADLLDRWQPAVLDLVAATARAGTELGKPVGVCGESAADPLMALVLKGLGITSLSMSLGAVPAVRFALRHHTLEQCQAMAAAALAATGPTQARDAVVALLDPTTRDLLA</sequence>
<keyword evidence="4 12" id="KW-0808">Transferase</keyword>
<dbReference type="InterPro" id="IPR015813">
    <property type="entry name" value="Pyrv/PenolPyrv_kinase-like_dom"/>
</dbReference>
<dbReference type="Gene3D" id="3.50.30.10">
    <property type="entry name" value="Phosphohistidine domain"/>
    <property type="match status" value="1"/>
</dbReference>
<dbReference type="Gene3D" id="3.20.20.60">
    <property type="entry name" value="Phosphoenolpyruvate-binding domains"/>
    <property type="match status" value="1"/>
</dbReference>
<gene>
    <name evidence="12" type="ORF">FH969_03110</name>
</gene>
<dbReference type="InterPro" id="IPR036637">
    <property type="entry name" value="Phosphohistidine_dom_sf"/>
</dbReference>